<dbReference type="RefSeq" id="XP_064766607.1">
    <property type="nucleotide sequence ID" value="XM_064915324.1"/>
</dbReference>
<accession>A0ABR1F160</accession>
<dbReference type="PANTHER" id="PTHR40018">
    <property type="entry name" value="[PSI+] INDUCTION PROTEIN 2"/>
    <property type="match status" value="1"/>
</dbReference>
<keyword evidence="1" id="KW-0812">Transmembrane</keyword>
<reference evidence="2 3" key="1">
    <citation type="submission" date="2024-03" db="EMBL/GenBank/DDBJ databases">
        <title>Genome-scale model development and genomic sequencing of the oleaginous clade Lipomyces.</title>
        <authorList>
            <consortium name="Lawrence Berkeley National Laboratory"/>
            <person name="Czajka J.J."/>
            <person name="Han Y."/>
            <person name="Kim J."/>
            <person name="Mondo S.J."/>
            <person name="Hofstad B.A."/>
            <person name="Robles A."/>
            <person name="Haridas S."/>
            <person name="Riley R."/>
            <person name="LaButti K."/>
            <person name="Pangilinan J."/>
            <person name="Andreopoulos W."/>
            <person name="Lipzen A."/>
            <person name="Yan J."/>
            <person name="Wang M."/>
            <person name="Ng V."/>
            <person name="Grigoriev I.V."/>
            <person name="Spatafora J.W."/>
            <person name="Magnuson J.K."/>
            <person name="Baker S.E."/>
            <person name="Pomraning K.R."/>
        </authorList>
    </citation>
    <scope>NUCLEOTIDE SEQUENCE [LARGE SCALE GENOMIC DNA]</scope>
    <source>
        <strain evidence="2 3">Phaff 52-87</strain>
    </source>
</reference>
<evidence type="ECO:0000313" key="2">
    <source>
        <dbReference type="EMBL" id="KAK7203574.1"/>
    </source>
</evidence>
<gene>
    <name evidence="2" type="ORF">BZA70DRAFT_67915</name>
</gene>
<keyword evidence="3" id="KW-1185">Reference proteome</keyword>
<keyword evidence="1" id="KW-0472">Membrane</keyword>
<dbReference type="InterPro" id="IPR037504">
    <property type="entry name" value="PSI_induc_2"/>
</dbReference>
<evidence type="ECO:0000256" key="1">
    <source>
        <dbReference type="SAM" id="Phobius"/>
    </source>
</evidence>
<sequence length="185" mass="20641">MFISDDIQRAMLASLLEKRDSLDDAESTVDNATDKVVSFAQCMSCPLVLPLFDLIPDSFVAFKHWDTCMANTGCKVIAIVGIVLAVFVVLSLCAWIIRIVFYGTEAACWLCSKCCGLCCTRRDPRSRAAKAPPNIYNINPQQPYYAGPPAPPGNYNNYNNNQYANKNYAKLDDDNIEMGRMGKRY</sequence>
<protein>
    <submittedName>
        <fullName evidence="2">Uncharacterized protein</fullName>
    </submittedName>
</protein>
<proteinExistence type="predicted"/>
<dbReference type="PANTHER" id="PTHR40018:SF1">
    <property type="entry name" value="[PSI+] INDUCTION PROTEIN 2"/>
    <property type="match status" value="1"/>
</dbReference>
<organism evidence="2 3">
    <name type="scientific">Myxozyma melibiosi</name>
    <dbReference type="NCBI Taxonomy" id="54550"/>
    <lineage>
        <taxon>Eukaryota</taxon>
        <taxon>Fungi</taxon>
        <taxon>Dikarya</taxon>
        <taxon>Ascomycota</taxon>
        <taxon>Saccharomycotina</taxon>
        <taxon>Lipomycetes</taxon>
        <taxon>Lipomycetales</taxon>
        <taxon>Lipomycetaceae</taxon>
        <taxon>Myxozyma</taxon>
    </lineage>
</organism>
<evidence type="ECO:0000313" key="3">
    <source>
        <dbReference type="Proteomes" id="UP001498771"/>
    </source>
</evidence>
<dbReference type="EMBL" id="JBBJBU010000011">
    <property type="protein sequence ID" value="KAK7203574.1"/>
    <property type="molecule type" value="Genomic_DNA"/>
</dbReference>
<comment type="caution">
    <text evidence="2">The sequence shown here is derived from an EMBL/GenBank/DDBJ whole genome shotgun (WGS) entry which is preliminary data.</text>
</comment>
<dbReference type="Proteomes" id="UP001498771">
    <property type="component" value="Unassembled WGS sequence"/>
</dbReference>
<keyword evidence="1" id="KW-1133">Transmembrane helix</keyword>
<dbReference type="GeneID" id="90040836"/>
<feature type="transmembrane region" description="Helical" evidence="1">
    <location>
        <begin position="76"/>
        <end position="97"/>
    </location>
</feature>
<name>A0ABR1F160_9ASCO</name>